<evidence type="ECO:0000259" key="8">
    <source>
        <dbReference type="PROSITE" id="PS50043"/>
    </source>
</evidence>
<dbReference type="AlphaFoldDB" id="A0A4R3JT46"/>
<feature type="modified residue" description="4-aspartylphosphate" evidence="7">
    <location>
        <position position="54"/>
    </location>
</feature>
<evidence type="ECO:0000256" key="2">
    <source>
        <dbReference type="ARBA" id="ARBA00022553"/>
    </source>
</evidence>
<dbReference type="PRINTS" id="PR00038">
    <property type="entry name" value="HTHLUXR"/>
</dbReference>
<keyword evidence="13" id="KW-1185">Reference proteome</keyword>
<dbReference type="InterPro" id="IPR011006">
    <property type="entry name" value="CheY-like_superfamily"/>
</dbReference>
<organism evidence="11 12">
    <name type="scientific">Faecalimonas umbilicata</name>
    <dbReference type="NCBI Taxonomy" id="1912855"/>
    <lineage>
        <taxon>Bacteria</taxon>
        <taxon>Bacillati</taxon>
        <taxon>Bacillota</taxon>
        <taxon>Clostridia</taxon>
        <taxon>Lachnospirales</taxon>
        <taxon>Lachnospiraceae</taxon>
        <taxon>Faecalimonas</taxon>
    </lineage>
</organism>
<dbReference type="SUPFAM" id="SSF52172">
    <property type="entry name" value="CheY-like"/>
    <property type="match status" value="1"/>
</dbReference>
<evidence type="ECO:0000313" key="12">
    <source>
        <dbReference type="Proteomes" id="UP000294613"/>
    </source>
</evidence>
<dbReference type="Proteomes" id="UP000294613">
    <property type="component" value="Unassembled WGS sequence"/>
</dbReference>
<name>A0A4R3JT46_9FIRM</name>
<keyword evidence="3" id="KW-0805">Transcription regulation</keyword>
<evidence type="ECO:0000259" key="9">
    <source>
        <dbReference type="PROSITE" id="PS50110"/>
    </source>
</evidence>
<dbReference type="PANTHER" id="PTHR43214:SF43">
    <property type="entry name" value="TWO-COMPONENT RESPONSE REGULATOR"/>
    <property type="match status" value="1"/>
</dbReference>
<evidence type="ECO:0000256" key="5">
    <source>
        <dbReference type="ARBA" id="ARBA00023163"/>
    </source>
</evidence>
<dbReference type="InterPro" id="IPR016032">
    <property type="entry name" value="Sig_transdc_resp-reg_C-effctor"/>
</dbReference>
<dbReference type="CDD" id="cd06170">
    <property type="entry name" value="LuxR_C_like"/>
    <property type="match status" value="1"/>
</dbReference>
<dbReference type="InterPro" id="IPR039420">
    <property type="entry name" value="WalR-like"/>
</dbReference>
<dbReference type="CDD" id="cd17535">
    <property type="entry name" value="REC_NarL-like"/>
    <property type="match status" value="1"/>
</dbReference>
<dbReference type="PROSITE" id="PS50043">
    <property type="entry name" value="HTH_LUXR_2"/>
    <property type="match status" value="1"/>
</dbReference>
<dbReference type="PROSITE" id="PS00622">
    <property type="entry name" value="HTH_LUXR_1"/>
    <property type="match status" value="1"/>
</dbReference>
<dbReference type="Pfam" id="PF00196">
    <property type="entry name" value="GerE"/>
    <property type="match status" value="1"/>
</dbReference>
<dbReference type="InterPro" id="IPR058245">
    <property type="entry name" value="NreC/VraR/RcsB-like_REC"/>
</dbReference>
<reference evidence="10 13" key="1">
    <citation type="journal article" date="2018" name="Int. J. Syst. Evol. Microbiol.">
        <title>Draft Genome Sequence of Faecalimonas umbilicata JCM 30896T, an Acetate-Producing Bacterium Isolated from Human Feces.</title>
        <authorList>
            <person name="Sakamoto M."/>
            <person name="Ikeyama N."/>
            <person name="Yuki M."/>
            <person name="Ohkuma M."/>
        </authorList>
    </citation>
    <scope>NUCLEOTIDE SEQUENCE [LARGE SCALE GENOMIC DNA]</scope>
    <source>
        <strain evidence="10 13">EGH7</strain>
    </source>
</reference>
<evidence type="ECO:0000256" key="4">
    <source>
        <dbReference type="ARBA" id="ARBA00023125"/>
    </source>
</evidence>
<dbReference type="GO" id="GO:0003677">
    <property type="term" value="F:DNA binding"/>
    <property type="evidence" value="ECO:0007669"/>
    <property type="project" value="UniProtKB-KW"/>
</dbReference>
<keyword evidence="5" id="KW-0804">Transcription</keyword>
<evidence type="ECO:0000313" key="13">
    <source>
        <dbReference type="Proteomes" id="UP000702954"/>
    </source>
</evidence>
<reference evidence="11 12" key="2">
    <citation type="submission" date="2019-03" db="EMBL/GenBank/DDBJ databases">
        <title>Genomic Encyclopedia of Type Strains, Phase IV (KMG-IV): sequencing the most valuable type-strain genomes for metagenomic binning, comparative biology and taxonomic classification.</title>
        <authorList>
            <person name="Goeker M."/>
        </authorList>
    </citation>
    <scope>NUCLEOTIDE SEQUENCE [LARGE SCALE GENOMIC DNA]</scope>
    <source>
        <strain evidence="11 12">DSM 103426</strain>
    </source>
</reference>
<dbReference type="Proteomes" id="UP000702954">
    <property type="component" value="Unassembled WGS sequence"/>
</dbReference>
<dbReference type="PROSITE" id="PS50110">
    <property type="entry name" value="RESPONSE_REGULATORY"/>
    <property type="match status" value="1"/>
</dbReference>
<dbReference type="GO" id="GO:0006355">
    <property type="term" value="P:regulation of DNA-templated transcription"/>
    <property type="evidence" value="ECO:0007669"/>
    <property type="project" value="InterPro"/>
</dbReference>
<evidence type="ECO:0000313" key="11">
    <source>
        <dbReference type="EMBL" id="TCS69339.1"/>
    </source>
</evidence>
<evidence type="ECO:0000256" key="1">
    <source>
        <dbReference type="ARBA" id="ARBA00018672"/>
    </source>
</evidence>
<proteinExistence type="predicted"/>
<dbReference type="SUPFAM" id="SSF46894">
    <property type="entry name" value="C-terminal effector domain of the bipartite response regulators"/>
    <property type="match status" value="1"/>
</dbReference>
<dbReference type="EMBL" id="BHEO01000008">
    <property type="protein sequence ID" value="GBU06292.1"/>
    <property type="molecule type" value="Genomic_DNA"/>
</dbReference>
<feature type="domain" description="Response regulatory" evidence="9">
    <location>
        <begin position="3"/>
        <end position="119"/>
    </location>
</feature>
<accession>A0A4R3JT46</accession>
<gene>
    <name evidence="11" type="ORF">EDD74_10495</name>
    <name evidence="10" type="ORF">FAEUMB_28330</name>
</gene>
<feature type="domain" description="HTH luxR-type" evidence="8">
    <location>
        <begin position="142"/>
        <end position="207"/>
    </location>
</feature>
<dbReference type="PANTHER" id="PTHR43214">
    <property type="entry name" value="TWO-COMPONENT RESPONSE REGULATOR"/>
    <property type="match status" value="1"/>
</dbReference>
<comment type="function">
    <text evidence="6">May play the central regulatory role in sporulation. It may be an element of the effector pathway responsible for the activation of sporulation genes in response to nutritional stress. Spo0A may act in concert with spo0H (a sigma factor) to control the expression of some genes that are critical to the sporulation process.</text>
</comment>
<dbReference type="InterPro" id="IPR001789">
    <property type="entry name" value="Sig_transdc_resp-reg_receiver"/>
</dbReference>
<protein>
    <recommendedName>
        <fullName evidence="1">Stage 0 sporulation protein A homolog</fullName>
    </recommendedName>
</protein>
<dbReference type="RefSeq" id="WP_008975367.1">
    <property type="nucleotide sequence ID" value="NZ_BHEO01000008.1"/>
</dbReference>
<dbReference type="SMART" id="SM00448">
    <property type="entry name" value="REC"/>
    <property type="match status" value="1"/>
</dbReference>
<dbReference type="EMBL" id="SLZV01000004">
    <property type="protein sequence ID" value="TCS69339.1"/>
    <property type="molecule type" value="Genomic_DNA"/>
</dbReference>
<evidence type="ECO:0000313" key="10">
    <source>
        <dbReference type="EMBL" id="GBU06292.1"/>
    </source>
</evidence>
<evidence type="ECO:0000256" key="3">
    <source>
        <dbReference type="ARBA" id="ARBA00023015"/>
    </source>
</evidence>
<dbReference type="InterPro" id="IPR000792">
    <property type="entry name" value="Tscrpt_reg_LuxR_C"/>
</dbReference>
<keyword evidence="2 7" id="KW-0597">Phosphoprotein</keyword>
<keyword evidence="4 10" id="KW-0238">DNA-binding</keyword>
<evidence type="ECO:0000256" key="7">
    <source>
        <dbReference type="PROSITE-ProRule" id="PRU00169"/>
    </source>
</evidence>
<sequence length="208" mass="23617">MIRLLIVDDDYLITTALKTILEAEGDLSVCGIGKDGNDAVRLYKQLQPDLLLMDIRMEHLDGLNAAEQILQIYPDARILLLTTFSDDEYIIKALHLGARGYILKQDYTGISPAIRAVLKGQTVFGAEITTRIPKLFEPQKAFDYETYQLTSREFSIIELVADGRSNREIAEALYLGEGTVRNYLSSILEKLELRDRTQLAVFFYQHLL</sequence>
<evidence type="ECO:0000256" key="6">
    <source>
        <dbReference type="ARBA" id="ARBA00024867"/>
    </source>
</evidence>
<dbReference type="SMART" id="SM00421">
    <property type="entry name" value="HTH_LUXR"/>
    <property type="match status" value="1"/>
</dbReference>
<dbReference type="Pfam" id="PF00072">
    <property type="entry name" value="Response_reg"/>
    <property type="match status" value="1"/>
</dbReference>
<comment type="caution">
    <text evidence="11">The sequence shown here is derived from an EMBL/GenBank/DDBJ whole genome shotgun (WGS) entry which is preliminary data.</text>
</comment>
<dbReference type="GO" id="GO:0000160">
    <property type="term" value="P:phosphorelay signal transduction system"/>
    <property type="evidence" value="ECO:0007669"/>
    <property type="project" value="InterPro"/>
</dbReference>
<dbReference type="Gene3D" id="3.40.50.2300">
    <property type="match status" value="1"/>
</dbReference>